<evidence type="ECO:0000259" key="8">
    <source>
        <dbReference type="PROSITE" id="PS50928"/>
    </source>
</evidence>
<evidence type="ECO:0000256" key="1">
    <source>
        <dbReference type="ARBA" id="ARBA00004651"/>
    </source>
</evidence>
<keyword evidence="3" id="KW-1003">Cell membrane</keyword>
<dbReference type="PROSITE" id="PS50928">
    <property type="entry name" value="ABC_TM1"/>
    <property type="match status" value="1"/>
</dbReference>
<name>A0ABW5BTI2_9BACI</name>
<evidence type="ECO:0000313" key="9">
    <source>
        <dbReference type="EMBL" id="MFD2212171.1"/>
    </source>
</evidence>
<feature type="transmembrane region" description="Helical" evidence="7">
    <location>
        <begin position="223"/>
        <end position="247"/>
    </location>
</feature>
<dbReference type="Proteomes" id="UP001597318">
    <property type="component" value="Unassembled WGS sequence"/>
</dbReference>
<feature type="domain" description="ABC transmembrane type-1" evidence="8">
    <location>
        <begin position="89"/>
        <end position="307"/>
    </location>
</feature>
<evidence type="ECO:0000256" key="3">
    <source>
        <dbReference type="ARBA" id="ARBA00022475"/>
    </source>
</evidence>
<keyword evidence="2 7" id="KW-0813">Transport</keyword>
<dbReference type="InterPro" id="IPR051393">
    <property type="entry name" value="ABC_transporter_permease"/>
</dbReference>
<gene>
    <name evidence="9" type="ORF">ACFSKK_00425</name>
</gene>
<dbReference type="CDD" id="cd06261">
    <property type="entry name" value="TM_PBP2"/>
    <property type="match status" value="1"/>
</dbReference>
<comment type="similarity">
    <text evidence="7">Belongs to the binding-protein-dependent transport system permease family.</text>
</comment>
<evidence type="ECO:0000256" key="7">
    <source>
        <dbReference type="RuleBase" id="RU363032"/>
    </source>
</evidence>
<dbReference type="EMBL" id="JBHUIK010000001">
    <property type="protein sequence ID" value="MFD2212171.1"/>
    <property type="molecule type" value="Genomic_DNA"/>
</dbReference>
<dbReference type="RefSeq" id="WP_247342920.1">
    <property type="nucleotide sequence ID" value="NZ_CP095550.1"/>
</dbReference>
<evidence type="ECO:0000256" key="6">
    <source>
        <dbReference type="ARBA" id="ARBA00023136"/>
    </source>
</evidence>
<feature type="transmembrane region" description="Helical" evidence="7">
    <location>
        <begin position="129"/>
        <end position="147"/>
    </location>
</feature>
<comment type="subcellular location">
    <subcellularLocation>
        <location evidence="1 7">Cell membrane</location>
        <topology evidence="1 7">Multi-pass membrane protein</topology>
    </subcellularLocation>
</comment>
<dbReference type="InterPro" id="IPR035277">
    <property type="entry name" value="MalF_N"/>
</dbReference>
<keyword evidence="4 7" id="KW-0812">Transmembrane</keyword>
<dbReference type="Gene3D" id="1.20.58.370">
    <property type="entry name" value="MalF N-terminal region-like"/>
    <property type="match status" value="1"/>
</dbReference>
<keyword evidence="6 7" id="KW-0472">Membrane</keyword>
<dbReference type="Gene3D" id="1.10.3720.10">
    <property type="entry name" value="MetI-like"/>
    <property type="match status" value="1"/>
</dbReference>
<feature type="transmembrane region" description="Helical" evidence="7">
    <location>
        <begin position="29"/>
        <end position="52"/>
    </location>
</feature>
<keyword evidence="10" id="KW-1185">Reference proteome</keyword>
<protein>
    <submittedName>
        <fullName evidence="9">Carbohydrate ABC transporter permease</fullName>
    </submittedName>
</protein>
<accession>A0ABW5BTI2</accession>
<reference evidence="10" key="1">
    <citation type="journal article" date="2019" name="Int. J. Syst. Evol. Microbiol.">
        <title>The Global Catalogue of Microorganisms (GCM) 10K type strain sequencing project: providing services to taxonomists for standard genome sequencing and annotation.</title>
        <authorList>
            <consortium name="The Broad Institute Genomics Platform"/>
            <consortium name="The Broad Institute Genome Sequencing Center for Infectious Disease"/>
            <person name="Wu L."/>
            <person name="Ma J."/>
        </authorList>
    </citation>
    <scope>NUCLEOTIDE SEQUENCE [LARGE SCALE GENOMIC DNA]</scope>
    <source>
        <strain evidence="10">CGMCC 1.15474</strain>
    </source>
</reference>
<proteinExistence type="inferred from homology"/>
<dbReference type="InterPro" id="IPR000515">
    <property type="entry name" value="MetI-like"/>
</dbReference>
<feature type="transmembrane region" description="Helical" evidence="7">
    <location>
        <begin position="93"/>
        <end position="117"/>
    </location>
</feature>
<evidence type="ECO:0000256" key="2">
    <source>
        <dbReference type="ARBA" id="ARBA00022448"/>
    </source>
</evidence>
<dbReference type="PANTHER" id="PTHR30193:SF37">
    <property type="entry name" value="INNER MEMBRANE ABC TRANSPORTER PERMEASE PROTEIN YCJO"/>
    <property type="match status" value="1"/>
</dbReference>
<dbReference type="PANTHER" id="PTHR30193">
    <property type="entry name" value="ABC TRANSPORTER PERMEASE PROTEIN"/>
    <property type="match status" value="1"/>
</dbReference>
<evidence type="ECO:0000313" key="10">
    <source>
        <dbReference type="Proteomes" id="UP001597318"/>
    </source>
</evidence>
<organism evidence="9 10">
    <name type="scientific">Metabacillus endolithicus</name>
    <dbReference type="NCBI Taxonomy" id="1535204"/>
    <lineage>
        <taxon>Bacteria</taxon>
        <taxon>Bacillati</taxon>
        <taxon>Bacillota</taxon>
        <taxon>Bacilli</taxon>
        <taxon>Bacillales</taxon>
        <taxon>Bacillaceae</taxon>
        <taxon>Metabacillus</taxon>
    </lineage>
</organism>
<evidence type="ECO:0000256" key="5">
    <source>
        <dbReference type="ARBA" id="ARBA00022989"/>
    </source>
</evidence>
<sequence length="318" mass="36408">MENKPNVRSESTVTQNVSRSRRLTISIKAWPYLFLSPFLLFYLAFNIFPIIYSFSISFTNWDGFSEKTYIGLDNYIRVFTQDPSFWKSVWNTLLIMLMSTPFVIIFGLLLAVFLFNITKWRSFFQTVNFIPYITTPVAIGLIFAFLFDWSSGTVNNLLMSTGLIEEGINWLGEPMYARIVVALMIIWKYTGYHMAIYLTGLSTIPQELYEAAKMDGSSAVNTFFKITIPLLAPITMFLVLTDIIGGLQMFDEPKLLFTDTAVGGPERSVLTAIWHFYDTTFATSRFGYGAAVSFSLFLIIMIFTLISYKFMNKKGSYE</sequence>
<dbReference type="SUPFAM" id="SSF161098">
    <property type="entry name" value="MetI-like"/>
    <property type="match status" value="1"/>
</dbReference>
<dbReference type="SUPFAM" id="SSF160964">
    <property type="entry name" value="MalF N-terminal region-like"/>
    <property type="match status" value="1"/>
</dbReference>
<dbReference type="InterPro" id="IPR035906">
    <property type="entry name" value="MetI-like_sf"/>
</dbReference>
<comment type="caution">
    <text evidence="9">The sequence shown here is derived from an EMBL/GenBank/DDBJ whole genome shotgun (WGS) entry which is preliminary data.</text>
</comment>
<keyword evidence="5 7" id="KW-1133">Transmembrane helix</keyword>
<dbReference type="Pfam" id="PF00528">
    <property type="entry name" value="BPD_transp_1"/>
    <property type="match status" value="1"/>
</dbReference>
<evidence type="ECO:0000256" key="4">
    <source>
        <dbReference type="ARBA" id="ARBA00022692"/>
    </source>
</evidence>
<feature type="transmembrane region" description="Helical" evidence="7">
    <location>
        <begin position="286"/>
        <end position="308"/>
    </location>
</feature>